<dbReference type="InterPro" id="IPR016032">
    <property type="entry name" value="Sig_transdc_resp-reg_C-effctor"/>
</dbReference>
<dbReference type="Gene3D" id="3.40.50.2300">
    <property type="match status" value="1"/>
</dbReference>
<dbReference type="PANTHER" id="PTHR43214">
    <property type="entry name" value="TWO-COMPONENT RESPONSE REGULATOR"/>
    <property type="match status" value="1"/>
</dbReference>
<evidence type="ECO:0000259" key="7">
    <source>
        <dbReference type="PROSITE" id="PS50110"/>
    </source>
</evidence>
<feature type="domain" description="Response regulatory" evidence="7">
    <location>
        <begin position="12"/>
        <end position="128"/>
    </location>
</feature>
<dbReference type="PANTHER" id="PTHR43214:SF24">
    <property type="entry name" value="TRANSCRIPTIONAL REGULATORY PROTEIN NARL-RELATED"/>
    <property type="match status" value="1"/>
</dbReference>
<keyword evidence="3" id="KW-0238">DNA-binding</keyword>
<evidence type="ECO:0000313" key="10">
    <source>
        <dbReference type="Proteomes" id="UP000199343"/>
    </source>
</evidence>
<keyword evidence="2" id="KW-0805">Transcription regulation</keyword>
<evidence type="ECO:0000256" key="2">
    <source>
        <dbReference type="ARBA" id="ARBA00023015"/>
    </source>
</evidence>
<dbReference type="SUPFAM" id="SSF46894">
    <property type="entry name" value="C-terminal effector domain of the bipartite response regulators"/>
    <property type="match status" value="1"/>
</dbReference>
<gene>
    <name evidence="8" type="ORF">GA0070608_5176</name>
    <name evidence="9" type="ORF">OIE14_29020</name>
</gene>
<dbReference type="InterPro" id="IPR011006">
    <property type="entry name" value="CheY-like_superfamily"/>
</dbReference>
<dbReference type="SMART" id="SM00421">
    <property type="entry name" value="HTH_LUXR"/>
    <property type="match status" value="1"/>
</dbReference>
<dbReference type="GO" id="GO:0003677">
    <property type="term" value="F:DNA binding"/>
    <property type="evidence" value="ECO:0007669"/>
    <property type="project" value="UniProtKB-KW"/>
</dbReference>
<name>A0A1C6W3L4_9ACTN</name>
<keyword evidence="4" id="KW-0804">Transcription</keyword>
<dbReference type="InterPro" id="IPR058245">
    <property type="entry name" value="NreC/VraR/RcsB-like_REC"/>
</dbReference>
<evidence type="ECO:0000256" key="4">
    <source>
        <dbReference type="ARBA" id="ARBA00023163"/>
    </source>
</evidence>
<dbReference type="RefSeq" id="WP_091631015.1">
    <property type="nucleotide sequence ID" value="NZ_CP109071.1"/>
</dbReference>
<evidence type="ECO:0000313" key="9">
    <source>
        <dbReference type="EMBL" id="WSA32104.1"/>
    </source>
</evidence>
<feature type="domain" description="HTH luxR-type" evidence="6">
    <location>
        <begin position="157"/>
        <end position="222"/>
    </location>
</feature>
<dbReference type="GO" id="GO:0000160">
    <property type="term" value="P:phosphorelay signal transduction system"/>
    <property type="evidence" value="ECO:0007669"/>
    <property type="project" value="InterPro"/>
</dbReference>
<organism evidence="8 10">
    <name type="scientific">Micromonospora peucetia</name>
    <dbReference type="NCBI Taxonomy" id="47871"/>
    <lineage>
        <taxon>Bacteria</taxon>
        <taxon>Bacillati</taxon>
        <taxon>Actinomycetota</taxon>
        <taxon>Actinomycetes</taxon>
        <taxon>Micromonosporales</taxon>
        <taxon>Micromonosporaceae</taxon>
        <taxon>Micromonospora</taxon>
    </lineage>
</organism>
<keyword evidence="1 5" id="KW-0597">Phosphoprotein</keyword>
<dbReference type="SUPFAM" id="SSF52172">
    <property type="entry name" value="CheY-like"/>
    <property type="match status" value="1"/>
</dbReference>
<accession>A0A1C6W3L4</accession>
<sequence length="228" mass="24612">MTDATVPARPIRILLADDQPLLRTGFRMVLGTEDDLDIVAEAADGLEAVELSRRLLPDVVLMDIRMPRMDGVAATRAIVDARLPVRVLILTTFDLDEYVVGALRAGASGFLAKDVPADDLVAAIRTVAAGDAVMAPRILRRLLDRFADALPDPAATPPRTLSSLTEREREVLVQVARGLSNAEIARALSVSETTIKTHVGHVLTKLGLRDRVQAVVLAYESGLVRPRA</sequence>
<reference evidence="8 10" key="1">
    <citation type="submission" date="2016-06" db="EMBL/GenBank/DDBJ databases">
        <authorList>
            <person name="Kjaerup R.B."/>
            <person name="Dalgaard T.S."/>
            <person name="Juul-Madsen H.R."/>
        </authorList>
    </citation>
    <scope>NUCLEOTIDE SEQUENCE [LARGE SCALE GENOMIC DNA]</scope>
    <source>
        <strain evidence="8 10">DSM 43363</strain>
    </source>
</reference>
<dbReference type="Proteomes" id="UP001334804">
    <property type="component" value="Chromosome"/>
</dbReference>
<dbReference type="InterPro" id="IPR039420">
    <property type="entry name" value="WalR-like"/>
</dbReference>
<evidence type="ECO:0000313" key="8">
    <source>
        <dbReference type="EMBL" id="SCL72770.1"/>
    </source>
</evidence>
<dbReference type="STRING" id="47871.GA0070608_5176"/>
<dbReference type="PROSITE" id="PS50043">
    <property type="entry name" value="HTH_LUXR_2"/>
    <property type="match status" value="1"/>
</dbReference>
<dbReference type="Pfam" id="PF00072">
    <property type="entry name" value="Response_reg"/>
    <property type="match status" value="1"/>
</dbReference>
<dbReference type="CDD" id="cd06170">
    <property type="entry name" value="LuxR_C_like"/>
    <property type="match status" value="1"/>
</dbReference>
<dbReference type="CDD" id="cd17535">
    <property type="entry name" value="REC_NarL-like"/>
    <property type="match status" value="1"/>
</dbReference>
<dbReference type="OrthoDB" id="9808843at2"/>
<dbReference type="AlphaFoldDB" id="A0A1C6W3L4"/>
<evidence type="ECO:0000256" key="1">
    <source>
        <dbReference type="ARBA" id="ARBA00022553"/>
    </source>
</evidence>
<evidence type="ECO:0000256" key="5">
    <source>
        <dbReference type="PROSITE-ProRule" id="PRU00169"/>
    </source>
</evidence>
<dbReference type="EMBL" id="FMIC01000002">
    <property type="protein sequence ID" value="SCL72770.1"/>
    <property type="molecule type" value="Genomic_DNA"/>
</dbReference>
<dbReference type="GO" id="GO:0006355">
    <property type="term" value="P:regulation of DNA-templated transcription"/>
    <property type="evidence" value="ECO:0007669"/>
    <property type="project" value="InterPro"/>
</dbReference>
<evidence type="ECO:0000259" key="6">
    <source>
        <dbReference type="PROSITE" id="PS50043"/>
    </source>
</evidence>
<dbReference type="Proteomes" id="UP000199343">
    <property type="component" value="Unassembled WGS sequence"/>
</dbReference>
<dbReference type="PROSITE" id="PS50110">
    <property type="entry name" value="RESPONSE_REGULATORY"/>
    <property type="match status" value="1"/>
</dbReference>
<protein>
    <submittedName>
        <fullName evidence="9">Response regulator transcription factor</fullName>
    </submittedName>
    <submittedName>
        <fullName evidence="8">Two component transcriptional regulator, LuxR family</fullName>
    </submittedName>
</protein>
<evidence type="ECO:0000313" key="11">
    <source>
        <dbReference type="Proteomes" id="UP001334804"/>
    </source>
</evidence>
<proteinExistence type="predicted"/>
<dbReference type="EMBL" id="CP109071">
    <property type="protein sequence ID" value="WSA32104.1"/>
    <property type="molecule type" value="Genomic_DNA"/>
</dbReference>
<dbReference type="InterPro" id="IPR001789">
    <property type="entry name" value="Sig_transdc_resp-reg_receiver"/>
</dbReference>
<feature type="modified residue" description="4-aspartylphosphate" evidence="5">
    <location>
        <position position="63"/>
    </location>
</feature>
<dbReference type="InterPro" id="IPR000792">
    <property type="entry name" value="Tscrpt_reg_LuxR_C"/>
</dbReference>
<dbReference type="SMART" id="SM00448">
    <property type="entry name" value="REC"/>
    <property type="match status" value="1"/>
</dbReference>
<keyword evidence="11" id="KW-1185">Reference proteome</keyword>
<dbReference type="PROSITE" id="PS00622">
    <property type="entry name" value="HTH_LUXR_1"/>
    <property type="match status" value="1"/>
</dbReference>
<dbReference type="PRINTS" id="PR00038">
    <property type="entry name" value="HTHLUXR"/>
</dbReference>
<evidence type="ECO:0000256" key="3">
    <source>
        <dbReference type="ARBA" id="ARBA00023125"/>
    </source>
</evidence>
<reference evidence="9 11" key="2">
    <citation type="submission" date="2022-10" db="EMBL/GenBank/DDBJ databases">
        <title>The complete genomes of actinobacterial strains from the NBC collection.</title>
        <authorList>
            <person name="Joergensen T.S."/>
            <person name="Alvarez Arevalo M."/>
            <person name="Sterndorff E.B."/>
            <person name="Faurdal D."/>
            <person name="Vuksanovic O."/>
            <person name="Mourched A.-S."/>
            <person name="Charusanti P."/>
            <person name="Shaw S."/>
            <person name="Blin K."/>
            <person name="Weber T."/>
        </authorList>
    </citation>
    <scope>NUCLEOTIDE SEQUENCE [LARGE SCALE GENOMIC DNA]</scope>
    <source>
        <strain evidence="9 11">NBC 01809</strain>
    </source>
</reference>
<dbReference type="Pfam" id="PF00196">
    <property type="entry name" value="GerE"/>
    <property type="match status" value="1"/>
</dbReference>